<evidence type="ECO:0000313" key="2">
    <source>
        <dbReference type="EMBL" id="KAK9042393.1"/>
    </source>
</evidence>
<dbReference type="Proteomes" id="UP001396334">
    <property type="component" value="Unassembled WGS sequence"/>
</dbReference>
<dbReference type="InterPro" id="IPR058594">
    <property type="entry name" value="PB1-like_dom_pln"/>
</dbReference>
<protein>
    <recommendedName>
        <fullName evidence="1">PB1-like domain-containing protein</fullName>
    </recommendedName>
</protein>
<feature type="domain" description="PB1-like" evidence="1">
    <location>
        <begin position="5"/>
        <end position="103"/>
    </location>
</feature>
<accession>A0ABR2TY35</accession>
<dbReference type="Pfam" id="PF26130">
    <property type="entry name" value="PB1-like"/>
    <property type="match status" value="1"/>
</dbReference>
<reference evidence="2 3" key="1">
    <citation type="journal article" date="2024" name="G3 (Bethesda)">
        <title>Genome assembly of Hibiscus sabdariffa L. provides insights into metabolisms of medicinal natural products.</title>
        <authorList>
            <person name="Kim T."/>
        </authorList>
    </citation>
    <scope>NUCLEOTIDE SEQUENCE [LARGE SCALE GENOMIC DNA]</scope>
    <source>
        <strain evidence="2">TK-2024</strain>
        <tissue evidence="2">Old leaves</tissue>
    </source>
</reference>
<evidence type="ECO:0000259" key="1">
    <source>
        <dbReference type="Pfam" id="PF26130"/>
    </source>
</evidence>
<name>A0ABR2TY35_9ROSI</name>
<organism evidence="2 3">
    <name type="scientific">Hibiscus sabdariffa</name>
    <name type="common">roselle</name>
    <dbReference type="NCBI Taxonomy" id="183260"/>
    <lineage>
        <taxon>Eukaryota</taxon>
        <taxon>Viridiplantae</taxon>
        <taxon>Streptophyta</taxon>
        <taxon>Embryophyta</taxon>
        <taxon>Tracheophyta</taxon>
        <taxon>Spermatophyta</taxon>
        <taxon>Magnoliopsida</taxon>
        <taxon>eudicotyledons</taxon>
        <taxon>Gunneridae</taxon>
        <taxon>Pentapetalae</taxon>
        <taxon>rosids</taxon>
        <taxon>malvids</taxon>
        <taxon>Malvales</taxon>
        <taxon>Malvaceae</taxon>
        <taxon>Malvoideae</taxon>
        <taxon>Hibiscus</taxon>
    </lineage>
</organism>
<evidence type="ECO:0000313" key="3">
    <source>
        <dbReference type="Proteomes" id="UP001396334"/>
    </source>
</evidence>
<gene>
    <name evidence="2" type="ORF">V6N11_017468</name>
</gene>
<comment type="caution">
    <text evidence="2">The sequence shown here is derived from an EMBL/GenBank/DDBJ whole genome shotgun (WGS) entry which is preliminary data.</text>
</comment>
<dbReference type="EMBL" id="JBBPBN010000004">
    <property type="protein sequence ID" value="KAK9042393.1"/>
    <property type="molecule type" value="Genomic_DNA"/>
</dbReference>
<keyword evidence="3" id="KW-1185">Reference proteome</keyword>
<sequence length="316" mass="34802">MDGSDEYYIYLHVDGKFVRDPFVMYEGGEVVKLKEDPDTISYFEVRNIVENVLNFNSIKIIYFHEPFSCHLQDNLRVLWDDTSTIAMLNYWMKYGFIDIYVEHKVDNLIIVDDILLLHGAEGSNEFRGDAGDNVTEGAGDIVGEGAGGDVSSEIDGETVHEGVHGDVVHEDAGEVATQGASEVLTEGVATDVVYEGANEDVHEEDVEAVNAIHEGTDGATKTVNECVSVNLNDDDKWLQQSQMEGAVEVIGKGVHEGAVDGTETMNEDVATATDELQPTVAQQNFYESESKDAYSEDGVYLMKFRYLSDGNDDGEL</sequence>
<proteinExistence type="predicted"/>